<dbReference type="EMBL" id="JACQCQ010000002">
    <property type="protein sequence ID" value="MBI3627304.1"/>
    <property type="molecule type" value="Genomic_DNA"/>
</dbReference>
<dbReference type="InterPro" id="IPR001162">
    <property type="entry name" value="UvrC_RNase_H_dom"/>
</dbReference>
<dbReference type="GO" id="GO:0009381">
    <property type="term" value="F:excinuclease ABC activity"/>
    <property type="evidence" value="ECO:0007669"/>
    <property type="project" value="InterPro"/>
</dbReference>
<evidence type="ECO:0000259" key="7">
    <source>
        <dbReference type="PROSITE" id="PS50164"/>
    </source>
</evidence>
<reference evidence="9" key="1">
    <citation type="submission" date="2020-07" db="EMBL/GenBank/DDBJ databases">
        <title>Huge and variable diversity of episymbiotic CPR bacteria and DPANN archaea in groundwater ecosystems.</title>
        <authorList>
            <person name="He C.Y."/>
            <person name="Keren R."/>
            <person name="Whittaker M."/>
            <person name="Farag I.F."/>
            <person name="Doudna J."/>
            <person name="Cate J.H.D."/>
            <person name="Banfield J.F."/>
        </authorList>
    </citation>
    <scope>NUCLEOTIDE SEQUENCE</scope>
    <source>
        <strain evidence="9">NC_groundwater_972_Pr1_S-0.2um_49_27</strain>
    </source>
</reference>
<dbReference type="Proteomes" id="UP000808388">
    <property type="component" value="Unassembled WGS sequence"/>
</dbReference>
<dbReference type="InterPro" id="IPR000305">
    <property type="entry name" value="GIY-YIG_endonuc"/>
</dbReference>
<dbReference type="PROSITE" id="PS50164">
    <property type="entry name" value="GIY_YIG"/>
    <property type="match status" value="1"/>
</dbReference>
<evidence type="ECO:0000256" key="5">
    <source>
        <dbReference type="ARBA" id="ARBA00023204"/>
    </source>
</evidence>
<dbReference type="Gene3D" id="3.30.420.340">
    <property type="entry name" value="UvrC, RNAse H endonuclease domain"/>
    <property type="match status" value="1"/>
</dbReference>
<feature type="domain" description="UVR" evidence="6">
    <location>
        <begin position="200"/>
        <end position="235"/>
    </location>
</feature>
<gene>
    <name evidence="9" type="ORF">HY220_00955</name>
</gene>
<evidence type="ECO:0000256" key="3">
    <source>
        <dbReference type="ARBA" id="ARBA00022769"/>
    </source>
</evidence>
<dbReference type="FunFam" id="3.40.1440.10:FF:000001">
    <property type="entry name" value="UvrABC system protein C"/>
    <property type="match status" value="1"/>
</dbReference>
<dbReference type="SMART" id="SM00465">
    <property type="entry name" value="GIYc"/>
    <property type="match status" value="1"/>
</dbReference>
<dbReference type="PANTHER" id="PTHR30562">
    <property type="entry name" value="UVRC/OXIDOREDUCTASE"/>
    <property type="match status" value="1"/>
</dbReference>
<dbReference type="PANTHER" id="PTHR30562:SF1">
    <property type="entry name" value="UVRABC SYSTEM PROTEIN C"/>
    <property type="match status" value="1"/>
</dbReference>
<dbReference type="Gene3D" id="4.10.860.10">
    <property type="entry name" value="UVR domain"/>
    <property type="match status" value="1"/>
</dbReference>
<dbReference type="PROSITE" id="PS50165">
    <property type="entry name" value="UVRC"/>
    <property type="match status" value="1"/>
</dbReference>
<feature type="domain" description="GIY-YIG" evidence="7">
    <location>
        <begin position="10"/>
        <end position="90"/>
    </location>
</feature>
<dbReference type="GO" id="GO:0006289">
    <property type="term" value="P:nucleotide-excision repair"/>
    <property type="evidence" value="ECO:0007669"/>
    <property type="project" value="InterPro"/>
</dbReference>
<dbReference type="GO" id="GO:0009380">
    <property type="term" value="C:excinuclease repair complex"/>
    <property type="evidence" value="ECO:0007669"/>
    <property type="project" value="TreeGrafter"/>
</dbReference>
<proteinExistence type="predicted"/>
<sequence length="437" mass="50428">MLKKPKTIPTHPGVYIFKRKKTPLYVGKAANLKKRVSAYFKIPPAGGRGWKVSQLIQEATSIEFIKTASEIEALILESENIKKHLPKFNILMRDDKNYLYIAVTKDEFPRFYFTHQPEPGVTAVGPFVEATYLREAMRLLRGTFPYCSCKQLHRGVCVNAQIGRCAGYCCIKEQESTQTEKQEYKKNINSIFSILSGKRNNLLRDLEKEMKAAAKHEEYEKAAKLRNQIFGLESFYRHRGIALKKRSETPYFKIERVLKTFLNTKEPIRRIEGYDISNISGASSAGSMVVFYDGRPDKSQYRKFKIKTVAGANDVASHREVISRRLYHNEWELPDLIVIDGGKGQLNAILPLLNQKQFRKIHVSALSKPPRRFFSRAPSGAGQNQDLWYLSNRRESVPLRTLPMSVMHLLQRIRDESHRFAKSYHSVLRRKSFLTLH</sequence>
<evidence type="ECO:0000256" key="4">
    <source>
        <dbReference type="ARBA" id="ARBA00022881"/>
    </source>
</evidence>
<keyword evidence="1" id="KW-0963">Cytoplasm</keyword>
<keyword evidence="4" id="KW-0267">Excision nuclease</keyword>
<dbReference type="Pfam" id="PF02151">
    <property type="entry name" value="UVR"/>
    <property type="match status" value="1"/>
</dbReference>
<comment type="caution">
    <text evidence="9">The sequence shown here is derived from an EMBL/GenBank/DDBJ whole genome shotgun (WGS) entry which is preliminary data.</text>
</comment>
<dbReference type="InterPro" id="IPR050066">
    <property type="entry name" value="UvrABC_protein_C"/>
</dbReference>
<dbReference type="InterPro" id="IPR035901">
    <property type="entry name" value="GIY-YIG_endonuc_sf"/>
</dbReference>
<dbReference type="CDD" id="cd10434">
    <property type="entry name" value="GIY-YIG_UvrC_Cho"/>
    <property type="match status" value="1"/>
</dbReference>
<dbReference type="SUPFAM" id="SSF82771">
    <property type="entry name" value="GIY-YIG endonuclease"/>
    <property type="match status" value="1"/>
</dbReference>
<dbReference type="SUPFAM" id="SSF46600">
    <property type="entry name" value="C-terminal UvrC-binding domain of UvrB"/>
    <property type="match status" value="1"/>
</dbReference>
<dbReference type="InterPro" id="IPR047296">
    <property type="entry name" value="GIY-YIG_UvrC_Cho"/>
</dbReference>
<dbReference type="AlphaFoldDB" id="A0A9D6LTA5"/>
<dbReference type="Gene3D" id="3.40.1440.10">
    <property type="entry name" value="GIY-YIG endonuclease"/>
    <property type="match status" value="1"/>
</dbReference>
<evidence type="ECO:0000313" key="9">
    <source>
        <dbReference type="EMBL" id="MBI3627304.1"/>
    </source>
</evidence>
<dbReference type="InterPro" id="IPR036876">
    <property type="entry name" value="UVR_dom_sf"/>
</dbReference>
<keyword evidence="5" id="KW-0234">DNA repair</keyword>
<keyword evidence="3" id="KW-0228">DNA excision</keyword>
<dbReference type="Pfam" id="PF08459">
    <property type="entry name" value="UvrC_RNaseH_dom"/>
    <property type="match status" value="1"/>
</dbReference>
<organism evidence="9 10">
    <name type="scientific">Candidatus Sungiibacteriota bacterium</name>
    <dbReference type="NCBI Taxonomy" id="2750080"/>
    <lineage>
        <taxon>Bacteria</taxon>
        <taxon>Candidatus Sungiibacteriota</taxon>
    </lineage>
</organism>
<feature type="domain" description="UvrC family homology region profile" evidence="8">
    <location>
        <begin position="253"/>
        <end position="353"/>
    </location>
</feature>
<evidence type="ECO:0000313" key="10">
    <source>
        <dbReference type="Proteomes" id="UP000808388"/>
    </source>
</evidence>
<accession>A0A9D6LTA5</accession>
<protein>
    <submittedName>
        <fullName evidence="9">UvrB/UvrC motif-containing protein</fullName>
    </submittedName>
</protein>
<keyword evidence="2" id="KW-0227">DNA damage</keyword>
<dbReference type="PROSITE" id="PS50151">
    <property type="entry name" value="UVR"/>
    <property type="match status" value="1"/>
</dbReference>
<evidence type="ECO:0000259" key="6">
    <source>
        <dbReference type="PROSITE" id="PS50151"/>
    </source>
</evidence>
<evidence type="ECO:0000259" key="8">
    <source>
        <dbReference type="PROSITE" id="PS50165"/>
    </source>
</evidence>
<name>A0A9D6LTA5_9BACT</name>
<evidence type="ECO:0000256" key="2">
    <source>
        <dbReference type="ARBA" id="ARBA00022763"/>
    </source>
</evidence>
<dbReference type="InterPro" id="IPR001943">
    <property type="entry name" value="UVR_dom"/>
</dbReference>
<dbReference type="InterPro" id="IPR038476">
    <property type="entry name" value="UvrC_RNase_H_dom_sf"/>
</dbReference>
<evidence type="ECO:0000256" key="1">
    <source>
        <dbReference type="ARBA" id="ARBA00022490"/>
    </source>
</evidence>